<gene>
    <name evidence="5" type="ORF">OLX77_10770</name>
</gene>
<dbReference type="PRINTS" id="PR00691">
    <property type="entry name" value="ADHESINB"/>
</dbReference>
<sequence length="307" mass="33517">MPALNFFRLLSGALFLLFSCGATFGLAVAATPISLRPTEKVRIFVTVAPQAFLAERIGGNAVAVHTLVGKGQDPHTFEPTPRQATALAGANLFFTVDVPFEKQLLAKITGSNPNLQIADSTRGISRLPITEFHHEGDAHDKHSANGADPHIWLAPDNLRIMADNMATELCIALPEQKETFHRNLLSLQNEISVVDKQLRTTLAPHRGKTFYVFHPAFGYFAHAYGLKQKSVEINGKSPTPRQLSALIRQAREDRVRTIFVQPQFDSKSADTVAQAINGTVVSIDPMAREVLRNLATIAAAIAPSLKQ</sequence>
<keyword evidence="2 4" id="KW-0813">Transport</keyword>
<dbReference type="Proteomes" id="UP001154240">
    <property type="component" value="Unassembled WGS sequence"/>
</dbReference>
<dbReference type="GO" id="GO:0007155">
    <property type="term" value="P:cell adhesion"/>
    <property type="evidence" value="ECO:0007669"/>
    <property type="project" value="InterPro"/>
</dbReference>
<evidence type="ECO:0000313" key="5">
    <source>
        <dbReference type="EMBL" id="MDG4476633.1"/>
    </source>
</evidence>
<keyword evidence="3" id="KW-0732">Signal</keyword>
<dbReference type="EMBL" id="JAPHEH010000001">
    <property type="protein sequence ID" value="MDG4476633.1"/>
    <property type="molecule type" value="Genomic_DNA"/>
</dbReference>
<evidence type="ECO:0000256" key="1">
    <source>
        <dbReference type="ARBA" id="ARBA00011028"/>
    </source>
</evidence>
<dbReference type="PRINTS" id="PR00690">
    <property type="entry name" value="ADHESNFAMILY"/>
</dbReference>
<proteinExistence type="inferred from homology"/>
<dbReference type="Gene3D" id="3.40.50.1980">
    <property type="entry name" value="Nitrogenase molybdenum iron protein domain"/>
    <property type="match status" value="2"/>
</dbReference>
<evidence type="ECO:0000256" key="2">
    <source>
        <dbReference type="ARBA" id="ARBA00022448"/>
    </source>
</evidence>
<dbReference type="GO" id="GO:0030001">
    <property type="term" value="P:metal ion transport"/>
    <property type="evidence" value="ECO:0007669"/>
    <property type="project" value="InterPro"/>
</dbReference>
<name>A0A9X4RMW8_9BACT</name>
<comment type="caution">
    <text evidence="5">The sequence shown here is derived from an EMBL/GenBank/DDBJ whole genome shotgun (WGS) entry which is preliminary data.</text>
</comment>
<evidence type="ECO:0000256" key="4">
    <source>
        <dbReference type="RuleBase" id="RU003512"/>
    </source>
</evidence>
<accession>A0A9X4RMW8</accession>
<evidence type="ECO:0000256" key="3">
    <source>
        <dbReference type="ARBA" id="ARBA00022729"/>
    </source>
</evidence>
<dbReference type="RefSeq" id="WP_307633599.1">
    <property type="nucleotide sequence ID" value="NZ_JAPHEH010000001.1"/>
</dbReference>
<dbReference type="PANTHER" id="PTHR42953:SF3">
    <property type="entry name" value="HIGH-AFFINITY ZINC UPTAKE SYSTEM PROTEIN ZNUA"/>
    <property type="match status" value="1"/>
</dbReference>
<dbReference type="InterPro" id="IPR050492">
    <property type="entry name" value="Bact_metal-bind_prot9"/>
</dbReference>
<reference evidence="5" key="1">
    <citation type="journal article" date="2022" name="bioRxiv">
        <title>Thiovibrio frasassiensisgen. nov., sp. nov., an autotrophic, elemental sulfur disproportionating bacterium isolated from sulfidic karst sediment, and proposal of Thiovibrionaceae fam. nov.</title>
        <authorList>
            <person name="Aronson H."/>
            <person name="Thomas C."/>
            <person name="Bhattacharyya M."/>
            <person name="Eckstein S."/>
            <person name="Jensen S."/>
            <person name="Barco R."/>
            <person name="Macalady J."/>
            <person name="Amend J."/>
        </authorList>
    </citation>
    <scope>NUCLEOTIDE SEQUENCE</scope>
    <source>
        <strain evidence="5">RS19-109</strain>
    </source>
</reference>
<keyword evidence="6" id="KW-1185">Reference proteome</keyword>
<dbReference type="GO" id="GO:0046872">
    <property type="term" value="F:metal ion binding"/>
    <property type="evidence" value="ECO:0007669"/>
    <property type="project" value="InterPro"/>
</dbReference>
<dbReference type="InterPro" id="IPR006127">
    <property type="entry name" value="ZnuA-like"/>
</dbReference>
<organism evidence="5 6">
    <name type="scientific">Thiovibrio frasassiensis</name>
    <dbReference type="NCBI Taxonomy" id="2984131"/>
    <lineage>
        <taxon>Bacteria</taxon>
        <taxon>Pseudomonadati</taxon>
        <taxon>Thermodesulfobacteriota</taxon>
        <taxon>Desulfobulbia</taxon>
        <taxon>Desulfobulbales</taxon>
        <taxon>Thiovibrionaceae</taxon>
        <taxon>Thiovibrio</taxon>
    </lineage>
</organism>
<dbReference type="PANTHER" id="PTHR42953">
    <property type="entry name" value="HIGH-AFFINITY ZINC UPTAKE SYSTEM PROTEIN ZNUA-RELATED"/>
    <property type="match status" value="1"/>
</dbReference>
<dbReference type="SUPFAM" id="SSF53807">
    <property type="entry name" value="Helical backbone' metal receptor"/>
    <property type="match status" value="1"/>
</dbReference>
<reference evidence="5" key="2">
    <citation type="submission" date="2022-10" db="EMBL/GenBank/DDBJ databases">
        <authorList>
            <person name="Aronson H.S."/>
        </authorList>
    </citation>
    <scope>NUCLEOTIDE SEQUENCE</scope>
    <source>
        <strain evidence="5">RS19-109</strain>
    </source>
</reference>
<dbReference type="AlphaFoldDB" id="A0A9X4RMW8"/>
<evidence type="ECO:0000313" key="6">
    <source>
        <dbReference type="Proteomes" id="UP001154240"/>
    </source>
</evidence>
<protein>
    <submittedName>
        <fullName evidence="5">Zinc ABC transporter substrate-binding protein</fullName>
    </submittedName>
</protein>
<comment type="similarity">
    <text evidence="1 4">Belongs to the bacterial solute-binding protein 9 family.</text>
</comment>
<dbReference type="Pfam" id="PF01297">
    <property type="entry name" value="ZnuA"/>
    <property type="match status" value="1"/>
</dbReference>
<dbReference type="InterPro" id="IPR006128">
    <property type="entry name" value="Lipoprotein_PsaA-like"/>
</dbReference>
<dbReference type="InterPro" id="IPR006129">
    <property type="entry name" value="AdhesinB"/>
</dbReference>